<dbReference type="Pfam" id="PF07669">
    <property type="entry name" value="Eco57I"/>
    <property type="match status" value="1"/>
</dbReference>
<dbReference type="CDD" id="cd01670">
    <property type="entry name" value="Death"/>
    <property type="match status" value="1"/>
</dbReference>
<sequence>MDIDKTVIEALRNDDRNRSIEFVVSDFINYCVNSKENYDLIIGNPPFIRGRNFLPPLKESVQRLSTRTLFDPHHLKNAWAAFIVGSDFILSQAGVMAFILPYELLTVDYGIELQNYLSSRFEAVDIYVPEGKAFLTIDQDAVALVARRQSSDQKGITIHSVPALDSIRVTSSFSFESKNGTHQSLERSAFLLPNEAYELLSGLRARMSKVSDFCSSSAGIVTGANDYFILSERQVDTLKLREWVVPILKRGAYLSADPVFASSQFAENSADLPCFLLDLNGVNGGDMSDELRDYLSEGVKSGISERYKCRNRPNWNVVPIVSAGDGFFFKRSHAFPRICVNEAAILVTDSAYRINMKNGYSINALVYSFYNSLTLLFSEIDGRFYGGGVLELTPREFKNLPMIYQEPADTEFARFREANMKRSDSGECLAALGDKWLAKKLKLTDSEIDIIHKSWLRLRQHRLRHGKSAA</sequence>
<proteinExistence type="inferred from homology"/>
<comment type="similarity">
    <text evidence="1">Belongs to the N(4)/N(6)-methyltransferase family.</text>
</comment>
<evidence type="ECO:0000313" key="9">
    <source>
        <dbReference type="EMBL" id="EKJ96913.1"/>
    </source>
</evidence>
<evidence type="ECO:0000313" key="10">
    <source>
        <dbReference type="Proteomes" id="UP000017668"/>
    </source>
</evidence>
<accession>A0ABN0HQT6</accession>
<name>A0ABN0HQT6_RHILU</name>
<dbReference type="Pfam" id="PF22837">
    <property type="entry name" value="M_Eco57I_C"/>
    <property type="match status" value="1"/>
</dbReference>
<dbReference type="InterPro" id="IPR011639">
    <property type="entry name" value="MethylTrfase_TaqI-like_dom"/>
</dbReference>
<dbReference type="PANTHER" id="PTHR33841:SF5">
    <property type="entry name" value="DNA METHYLASE (MODIFICATION METHYLASE) (METHYLTRANSFERASE)-RELATED"/>
    <property type="match status" value="1"/>
</dbReference>
<comment type="catalytic activity">
    <reaction evidence="6">
        <text>a 2'-deoxyadenosine in DNA + S-adenosyl-L-methionine = an N(6)-methyl-2'-deoxyadenosine in DNA + S-adenosyl-L-homocysteine + H(+)</text>
        <dbReference type="Rhea" id="RHEA:15197"/>
        <dbReference type="Rhea" id="RHEA-COMP:12418"/>
        <dbReference type="Rhea" id="RHEA-COMP:12419"/>
        <dbReference type="ChEBI" id="CHEBI:15378"/>
        <dbReference type="ChEBI" id="CHEBI:57856"/>
        <dbReference type="ChEBI" id="CHEBI:59789"/>
        <dbReference type="ChEBI" id="CHEBI:90615"/>
        <dbReference type="ChEBI" id="CHEBI:90616"/>
        <dbReference type="EC" id="2.1.1.72"/>
    </reaction>
</comment>
<dbReference type="InterPro" id="IPR054520">
    <property type="entry name" value="M_Eco57I_C"/>
</dbReference>
<keyword evidence="3" id="KW-0489">Methyltransferase</keyword>
<evidence type="ECO:0000256" key="4">
    <source>
        <dbReference type="ARBA" id="ARBA00022679"/>
    </source>
</evidence>
<keyword evidence="4" id="KW-0808">Transferase</keyword>
<dbReference type="EMBL" id="AMQQ01000007">
    <property type="protein sequence ID" value="EKJ96913.1"/>
    <property type="molecule type" value="Genomic_DNA"/>
</dbReference>
<keyword evidence="5" id="KW-0949">S-adenosyl-L-methionine</keyword>
<evidence type="ECO:0000256" key="1">
    <source>
        <dbReference type="ARBA" id="ARBA00006594"/>
    </source>
</evidence>
<dbReference type="RefSeq" id="WP_006697682.1">
    <property type="nucleotide sequence ID" value="NZ_AMQQ01000007.1"/>
</dbReference>
<evidence type="ECO:0000259" key="8">
    <source>
        <dbReference type="Pfam" id="PF22837"/>
    </source>
</evidence>
<feature type="domain" description="Type II methyltransferase M.TaqI-like" evidence="7">
    <location>
        <begin position="26"/>
        <end position="119"/>
    </location>
</feature>
<organism evidence="9 10">
    <name type="scientific">Bradyrhizobium lupini HPC(L)</name>
    <dbReference type="NCBI Taxonomy" id="1229491"/>
    <lineage>
        <taxon>Bacteria</taxon>
        <taxon>Pseudomonadati</taxon>
        <taxon>Pseudomonadota</taxon>
        <taxon>Alphaproteobacteria</taxon>
        <taxon>Hyphomicrobiales</taxon>
        <taxon>Nitrobacteraceae</taxon>
        <taxon>Bradyrhizobium</taxon>
    </lineage>
</organism>
<dbReference type="InterPro" id="IPR050953">
    <property type="entry name" value="N4_N6_ade-DNA_methylase"/>
</dbReference>
<dbReference type="Proteomes" id="UP000017668">
    <property type="component" value="Unassembled WGS sequence"/>
</dbReference>
<dbReference type="EC" id="2.1.1.72" evidence="2"/>
<evidence type="ECO:0000256" key="5">
    <source>
        <dbReference type="ARBA" id="ARBA00022691"/>
    </source>
</evidence>
<dbReference type="Gene3D" id="3.40.50.150">
    <property type="entry name" value="Vaccinia Virus protein VP39"/>
    <property type="match status" value="1"/>
</dbReference>
<dbReference type="SUPFAM" id="SSF53335">
    <property type="entry name" value="S-adenosyl-L-methionine-dependent methyltransferases"/>
    <property type="match status" value="1"/>
</dbReference>
<feature type="domain" description="Type II methyltransferase M.Eco57I C-terminal" evidence="8">
    <location>
        <begin position="189"/>
        <end position="418"/>
    </location>
</feature>
<gene>
    <name evidence="9" type="ORF">C241_04533</name>
</gene>
<comment type="caution">
    <text evidence="9">The sequence shown here is derived from an EMBL/GenBank/DDBJ whole genome shotgun (WGS) entry which is preliminary data.</text>
</comment>
<reference evidence="9 10" key="1">
    <citation type="journal article" date="2013" name="Genome Announc.">
        <title>Genome Sequence of Rhizobium lupini HPC(L) Isolated from Saline Desert Soil, Kutch (Gujarat).</title>
        <authorList>
            <person name="Agarwal L."/>
            <person name="Purohit H.J."/>
        </authorList>
    </citation>
    <scope>NUCLEOTIDE SEQUENCE [LARGE SCALE GENOMIC DNA]</scope>
    <source>
        <strain evidence="10">HPC(L)</strain>
    </source>
</reference>
<evidence type="ECO:0000256" key="3">
    <source>
        <dbReference type="ARBA" id="ARBA00022603"/>
    </source>
</evidence>
<dbReference type="PROSITE" id="PS00092">
    <property type="entry name" value="N6_MTASE"/>
    <property type="match status" value="1"/>
</dbReference>
<protein>
    <recommendedName>
        <fullName evidence="2">site-specific DNA-methyltransferase (adenine-specific)</fullName>
        <ecNumber evidence="2">2.1.1.72</ecNumber>
    </recommendedName>
</protein>
<keyword evidence="10" id="KW-1185">Reference proteome</keyword>
<dbReference type="InterPro" id="IPR029063">
    <property type="entry name" value="SAM-dependent_MTases_sf"/>
</dbReference>
<dbReference type="InterPro" id="IPR002052">
    <property type="entry name" value="DNA_methylase_N6_adenine_CS"/>
</dbReference>
<evidence type="ECO:0000256" key="2">
    <source>
        <dbReference type="ARBA" id="ARBA00011900"/>
    </source>
</evidence>
<dbReference type="PANTHER" id="PTHR33841">
    <property type="entry name" value="DNA METHYLTRANSFERASE YEEA-RELATED"/>
    <property type="match status" value="1"/>
</dbReference>
<dbReference type="PRINTS" id="PR00507">
    <property type="entry name" value="N12N6MTFRASE"/>
</dbReference>
<evidence type="ECO:0000256" key="6">
    <source>
        <dbReference type="ARBA" id="ARBA00047942"/>
    </source>
</evidence>
<evidence type="ECO:0000259" key="7">
    <source>
        <dbReference type="Pfam" id="PF07669"/>
    </source>
</evidence>